<keyword evidence="1" id="KW-0472">Membrane</keyword>
<evidence type="ECO:0000313" key="2">
    <source>
        <dbReference type="EMBL" id="VEL11812.1"/>
    </source>
</evidence>
<name>A0A448WHC2_9PLAT</name>
<dbReference type="EMBL" id="CAAALY010012928">
    <property type="protein sequence ID" value="VEL11812.1"/>
    <property type="molecule type" value="Genomic_DNA"/>
</dbReference>
<reference evidence="2" key="1">
    <citation type="submission" date="2018-11" db="EMBL/GenBank/DDBJ databases">
        <authorList>
            <consortium name="Pathogen Informatics"/>
        </authorList>
    </citation>
    <scope>NUCLEOTIDE SEQUENCE</scope>
</reference>
<comment type="caution">
    <text evidence="2">The sequence shown here is derived from an EMBL/GenBank/DDBJ whole genome shotgun (WGS) entry which is preliminary data.</text>
</comment>
<accession>A0A448WHC2</accession>
<dbReference type="Proteomes" id="UP000784294">
    <property type="component" value="Unassembled WGS sequence"/>
</dbReference>
<protein>
    <submittedName>
        <fullName evidence="2">Uncharacterized protein</fullName>
    </submittedName>
</protein>
<organism evidence="2 3">
    <name type="scientific">Protopolystoma xenopodis</name>
    <dbReference type="NCBI Taxonomy" id="117903"/>
    <lineage>
        <taxon>Eukaryota</taxon>
        <taxon>Metazoa</taxon>
        <taxon>Spiralia</taxon>
        <taxon>Lophotrochozoa</taxon>
        <taxon>Platyhelminthes</taxon>
        <taxon>Monogenea</taxon>
        <taxon>Polyopisthocotylea</taxon>
        <taxon>Polystomatidea</taxon>
        <taxon>Polystomatidae</taxon>
        <taxon>Protopolystoma</taxon>
    </lineage>
</organism>
<dbReference type="AlphaFoldDB" id="A0A448WHC2"/>
<evidence type="ECO:0000313" key="3">
    <source>
        <dbReference type="Proteomes" id="UP000784294"/>
    </source>
</evidence>
<gene>
    <name evidence="2" type="ORF">PXEA_LOCUS5252</name>
</gene>
<keyword evidence="1" id="KW-1133">Transmembrane helix</keyword>
<keyword evidence="3" id="KW-1185">Reference proteome</keyword>
<evidence type="ECO:0000256" key="1">
    <source>
        <dbReference type="SAM" id="Phobius"/>
    </source>
</evidence>
<sequence length="161" mass="18074">MDPEFDVYSPQLNDKRPMLYEKVFVYSTGPSMMGQTCRTESPYLSPFAMRVHILFGLFLFALSFALGHCYRPGHAPPPVHRLVGPSTARAVNSAGSSLTTGPVMHRSTGRSPDPFYWSVGQLFVFWSRVSCRRFKNWASIGLILKKIAYTGICFDNHPGHV</sequence>
<feature type="transmembrane region" description="Helical" evidence="1">
    <location>
        <begin position="47"/>
        <end position="66"/>
    </location>
</feature>
<keyword evidence="1" id="KW-0812">Transmembrane</keyword>
<proteinExistence type="predicted"/>